<keyword evidence="3" id="KW-0808">Transferase</keyword>
<sequence length="183" mass="20938">MNSIIPDSELRTIPLNKTHNLSSFSCLSQELNDFLKSDALIDQNNMISRTRLCFWNKELVGFFTLIADTIEAKAVIDGLEHYEYRKYPGVKIARLAVDSRFKRKGIGTYLLLAAIGKTLSVCENIGCRYILVDSKKESIGFYQKNEFKLVEKYKDRQFVPMYLNIQPIIAESGSFDSNDFVLS</sequence>
<dbReference type="OrthoDB" id="106308at2157"/>
<dbReference type="SUPFAM" id="SSF55729">
    <property type="entry name" value="Acyl-CoA N-acyltransferases (Nat)"/>
    <property type="match status" value="1"/>
</dbReference>
<dbReference type="CDD" id="cd04301">
    <property type="entry name" value="NAT_SF"/>
    <property type="match status" value="1"/>
</dbReference>
<evidence type="ECO:0000259" key="6">
    <source>
        <dbReference type="PROSITE" id="PS51186"/>
    </source>
</evidence>
<evidence type="ECO:0000256" key="2">
    <source>
        <dbReference type="ARBA" id="ARBA00022649"/>
    </source>
</evidence>
<dbReference type="InterPro" id="IPR016181">
    <property type="entry name" value="Acyl_CoA_acyltransferase"/>
</dbReference>
<dbReference type="GO" id="GO:0016747">
    <property type="term" value="F:acyltransferase activity, transferring groups other than amino-acyl groups"/>
    <property type="evidence" value="ECO:0007669"/>
    <property type="project" value="InterPro"/>
</dbReference>
<dbReference type="Pfam" id="PF00583">
    <property type="entry name" value="Acetyltransf_1"/>
    <property type="match status" value="1"/>
</dbReference>
<dbReference type="InterPro" id="IPR000182">
    <property type="entry name" value="GNAT_dom"/>
</dbReference>
<dbReference type="PANTHER" id="PTHR36449:SF1">
    <property type="entry name" value="ACETYLTRANSFERASE"/>
    <property type="match status" value="1"/>
</dbReference>
<dbReference type="AlphaFoldDB" id="A0A0E3SM92"/>
<evidence type="ECO:0000313" key="8">
    <source>
        <dbReference type="Proteomes" id="UP000033066"/>
    </source>
</evidence>
<dbReference type="PANTHER" id="PTHR36449">
    <property type="entry name" value="ACETYLTRANSFERASE-RELATED"/>
    <property type="match status" value="1"/>
</dbReference>
<evidence type="ECO:0000256" key="5">
    <source>
        <dbReference type="ARBA" id="ARBA00049880"/>
    </source>
</evidence>
<dbReference type="PROSITE" id="PS51186">
    <property type="entry name" value="GNAT"/>
    <property type="match status" value="1"/>
</dbReference>
<dbReference type="Gene3D" id="3.40.630.30">
    <property type="match status" value="1"/>
</dbReference>
<evidence type="ECO:0000256" key="3">
    <source>
        <dbReference type="ARBA" id="ARBA00022679"/>
    </source>
</evidence>
<feature type="domain" description="N-acetyltransferase" evidence="6">
    <location>
        <begin position="8"/>
        <end position="166"/>
    </location>
</feature>
<dbReference type="HOGENOM" id="CLU_101288_2_2_2"/>
<evidence type="ECO:0000313" key="7">
    <source>
        <dbReference type="EMBL" id="AKB83316.1"/>
    </source>
</evidence>
<dbReference type="PATRIC" id="fig|1434107.4.peg.3468"/>
<keyword evidence="2" id="KW-1277">Toxin-antitoxin system</keyword>
<dbReference type="EMBL" id="CP009517">
    <property type="protein sequence ID" value="AKB83316.1"/>
    <property type="molecule type" value="Genomic_DNA"/>
</dbReference>
<name>A0A0E3SM92_METBA</name>
<gene>
    <name evidence="7" type="ORF">MSBR3_2738</name>
</gene>
<keyword evidence="1" id="KW-0678">Repressor</keyword>
<evidence type="ECO:0000256" key="1">
    <source>
        <dbReference type="ARBA" id="ARBA00022491"/>
    </source>
</evidence>
<keyword evidence="4" id="KW-0012">Acyltransferase</keyword>
<dbReference type="Proteomes" id="UP000033066">
    <property type="component" value="Chromosome"/>
</dbReference>
<accession>A0A0E3SM92</accession>
<organism evidence="7 8">
    <name type="scientific">Methanosarcina barkeri 3</name>
    <dbReference type="NCBI Taxonomy" id="1434107"/>
    <lineage>
        <taxon>Archaea</taxon>
        <taxon>Methanobacteriati</taxon>
        <taxon>Methanobacteriota</taxon>
        <taxon>Stenosarchaea group</taxon>
        <taxon>Methanomicrobia</taxon>
        <taxon>Methanosarcinales</taxon>
        <taxon>Methanosarcinaceae</taxon>
        <taxon>Methanosarcina</taxon>
    </lineage>
</organism>
<comment type="catalytic activity">
    <reaction evidence="5">
        <text>glycyl-tRNA(Gly) + acetyl-CoA = N-acetylglycyl-tRNA(Gly) + CoA + H(+)</text>
        <dbReference type="Rhea" id="RHEA:81867"/>
        <dbReference type="Rhea" id="RHEA-COMP:9683"/>
        <dbReference type="Rhea" id="RHEA-COMP:19766"/>
        <dbReference type="ChEBI" id="CHEBI:15378"/>
        <dbReference type="ChEBI" id="CHEBI:57287"/>
        <dbReference type="ChEBI" id="CHEBI:57288"/>
        <dbReference type="ChEBI" id="CHEBI:78522"/>
        <dbReference type="ChEBI" id="CHEBI:232036"/>
    </reaction>
</comment>
<proteinExistence type="predicted"/>
<keyword evidence="8" id="KW-1185">Reference proteome</keyword>
<reference evidence="7" key="1">
    <citation type="submission" date="2014-07" db="EMBL/GenBank/DDBJ databases">
        <title>Methanogenic archaea and the global carbon cycle.</title>
        <authorList>
            <person name="Henriksen J.R."/>
            <person name="Luke J."/>
            <person name="Reinhart S."/>
            <person name="Benedict M.N."/>
            <person name="Youngblut N.D."/>
            <person name="Metcalf M.E."/>
            <person name="Whitaker R.J."/>
            <person name="Metcalf W.W."/>
        </authorList>
    </citation>
    <scope>NUCLEOTIDE SEQUENCE [LARGE SCALE GENOMIC DNA]</scope>
    <source>
        <strain evidence="7">3</strain>
    </source>
</reference>
<dbReference type="KEGG" id="mbak:MSBR3_2738"/>
<protein>
    <submittedName>
        <fullName evidence="7">Acetyltransferase (GNAT) family protein</fullName>
    </submittedName>
</protein>
<evidence type="ECO:0000256" key="4">
    <source>
        <dbReference type="ARBA" id="ARBA00023315"/>
    </source>
</evidence>